<organism evidence="2 3">
    <name type="scientific">Vespula germanica</name>
    <name type="common">German yellow jacket</name>
    <name type="synonym">Paravespula germanica</name>
    <dbReference type="NCBI Taxonomy" id="30212"/>
    <lineage>
        <taxon>Eukaryota</taxon>
        <taxon>Metazoa</taxon>
        <taxon>Ecdysozoa</taxon>
        <taxon>Arthropoda</taxon>
        <taxon>Hexapoda</taxon>
        <taxon>Insecta</taxon>
        <taxon>Pterygota</taxon>
        <taxon>Neoptera</taxon>
        <taxon>Endopterygota</taxon>
        <taxon>Hymenoptera</taxon>
        <taxon>Apocrita</taxon>
        <taxon>Aculeata</taxon>
        <taxon>Vespoidea</taxon>
        <taxon>Vespidae</taxon>
        <taxon>Vespinae</taxon>
        <taxon>Vespula</taxon>
    </lineage>
</organism>
<proteinExistence type="predicted"/>
<keyword evidence="3" id="KW-1185">Reference proteome</keyword>
<protein>
    <submittedName>
        <fullName evidence="2">Uncharacterized protein</fullName>
    </submittedName>
</protein>
<dbReference type="AlphaFoldDB" id="A0A834MYJ1"/>
<dbReference type="EMBL" id="JACSDZ010000012">
    <property type="protein sequence ID" value="KAF7389837.1"/>
    <property type="molecule type" value="Genomic_DNA"/>
</dbReference>
<feature type="compositionally biased region" description="Acidic residues" evidence="1">
    <location>
        <begin position="76"/>
        <end position="85"/>
    </location>
</feature>
<feature type="compositionally biased region" description="Acidic residues" evidence="1">
    <location>
        <begin position="1"/>
        <end position="14"/>
    </location>
</feature>
<dbReference type="Proteomes" id="UP000617340">
    <property type="component" value="Unassembled WGS sequence"/>
</dbReference>
<evidence type="ECO:0000313" key="2">
    <source>
        <dbReference type="EMBL" id="KAF7389837.1"/>
    </source>
</evidence>
<feature type="region of interest" description="Disordered" evidence="1">
    <location>
        <begin position="1"/>
        <end position="26"/>
    </location>
</feature>
<evidence type="ECO:0000256" key="1">
    <source>
        <dbReference type="SAM" id="MobiDB-lite"/>
    </source>
</evidence>
<feature type="compositionally biased region" description="Basic and acidic residues" evidence="1">
    <location>
        <begin position="86"/>
        <end position="103"/>
    </location>
</feature>
<evidence type="ECO:0000313" key="3">
    <source>
        <dbReference type="Proteomes" id="UP000617340"/>
    </source>
</evidence>
<comment type="caution">
    <text evidence="2">The sequence shown here is derived from an EMBL/GenBank/DDBJ whole genome shotgun (WGS) entry which is preliminary data.</text>
</comment>
<accession>A0A834MYJ1</accession>
<feature type="region of interest" description="Disordered" evidence="1">
    <location>
        <begin position="67"/>
        <end position="103"/>
    </location>
</feature>
<name>A0A834MYJ1_VESGE</name>
<sequence>MKEEDEEEEEEEEPHTDPRFHEVPATQSCNTWKRLTMINEINERSLVKVHVTISRIIHESMWKIKVVKEEEKKKEEEEEEVEEEKEIERKGKEEKKQGSPDCS</sequence>
<reference evidence="2" key="1">
    <citation type="journal article" date="2020" name="G3 (Bethesda)">
        <title>High-Quality Assemblies for Three Invasive Social Wasps from the &lt;i&gt;Vespula&lt;/i&gt; Genus.</title>
        <authorList>
            <person name="Harrop T.W.R."/>
            <person name="Guhlin J."/>
            <person name="McLaughlin G.M."/>
            <person name="Permina E."/>
            <person name="Stockwell P."/>
            <person name="Gilligan J."/>
            <person name="Le Lec M.F."/>
            <person name="Gruber M.A.M."/>
            <person name="Quinn O."/>
            <person name="Lovegrove M."/>
            <person name="Duncan E.J."/>
            <person name="Remnant E.J."/>
            <person name="Van Eeckhoven J."/>
            <person name="Graham B."/>
            <person name="Knapp R.A."/>
            <person name="Langford K.W."/>
            <person name="Kronenberg Z."/>
            <person name="Press M.O."/>
            <person name="Eacker S.M."/>
            <person name="Wilson-Rankin E.E."/>
            <person name="Purcell J."/>
            <person name="Lester P.J."/>
            <person name="Dearden P.K."/>
        </authorList>
    </citation>
    <scope>NUCLEOTIDE SEQUENCE</scope>
    <source>
        <strain evidence="2">Linc-1</strain>
    </source>
</reference>
<gene>
    <name evidence="2" type="ORF">HZH68_011694</name>
</gene>